<proteinExistence type="predicted"/>
<accession>A0A395S9U0</accession>
<comment type="caution">
    <text evidence="1">The sequence shown here is derived from an EMBL/GenBank/DDBJ whole genome shotgun (WGS) entry which is preliminary data.</text>
</comment>
<dbReference type="STRING" id="5514.A0A395S9U0"/>
<gene>
    <name evidence="1" type="ORF">FSPOR_4873</name>
</gene>
<dbReference type="EMBL" id="PXOF01000063">
    <property type="protein sequence ID" value="RGP69158.1"/>
    <property type="molecule type" value="Genomic_DNA"/>
</dbReference>
<evidence type="ECO:0000313" key="2">
    <source>
        <dbReference type="Proteomes" id="UP000266152"/>
    </source>
</evidence>
<name>A0A395S9U0_FUSSP</name>
<evidence type="ECO:0000313" key="1">
    <source>
        <dbReference type="EMBL" id="RGP69158.1"/>
    </source>
</evidence>
<dbReference type="AlphaFoldDB" id="A0A395S9U0"/>
<dbReference type="Pfam" id="PF11578">
    <property type="entry name" value="DUF3237"/>
    <property type="match status" value="1"/>
</dbReference>
<dbReference type="Proteomes" id="UP000266152">
    <property type="component" value="Unassembled WGS sequence"/>
</dbReference>
<dbReference type="Gene3D" id="2.40.160.20">
    <property type="match status" value="1"/>
</dbReference>
<protein>
    <submittedName>
        <fullName evidence="1">Uncharacterized protein</fullName>
    </submittedName>
</protein>
<sequence length="668" mass="75908">MRLYTSPEKALVIPEARGNNHRIIAFLTHGHIKGGGFEAELQPGGADWILRDPETNTGHIDVRVQFRTKEGQGLYIHFQGVLQIDDKWMEVFTGGPKARTLEFGENYWLSAPVLETSHPDFKWVERSEFVGELRWLIDEDGSSVAVENAIYKVNPSGRACSYNPIKIPLRELRAQQKDAHPWQQTPWHIEQPSQQLPVKRTSIPPRLRFMNQDREYNRLACEMPLRSHELFQYLFRCEQGPTISQKAPASNYLVRVTDESWALRSTILLAGMHFCFQNGNLASFESTFLYHKVEIMRHINKWIASSNHRQDTYIIRQMATLAFTEVCSGEILGAEAHASGILAIIENAAARDKKNKLDISSYRSSDQELANRYFVIAYTYIVGLKSFLGGVCRVGRFHGTSLEDFSAKELVEMSYLWHKGEALHSWDLKLEALRLLPFFLTPVPEGATLNYADGYAIIRSLRQFTPTTEADHSSARLWTNSTDQIFNNFWREGPASRMLTECVLAHVDTISVNKEGSRGLRRDGTSFECPWCALVIVSTLYTSNILGAPLEPIEKRMYKYIITVFHHDMASFIDNGQGSSNPGFLLWMLLLGLVGCHRYTKTDEKDQTPHPSLLFFQAAVARQAKKMAISSWPDAKVVLSKVVWPSSNDGKEFVQNLWDEAISLQSVA</sequence>
<reference evidence="1 2" key="1">
    <citation type="journal article" date="2018" name="PLoS Pathog.">
        <title>Evolution of structural diversity of trichothecenes, a family of toxins produced by plant pathogenic and entomopathogenic fungi.</title>
        <authorList>
            <person name="Proctor R.H."/>
            <person name="McCormick S.P."/>
            <person name="Kim H.S."/>
            <person name="Cardoza R.E."/>
            <person name="Stanley A.M."/>
            <person name="Lindo L."/>
            <person name="Kelly A."/>
            <person name="Brown D.W."/>
            <person name="Lee T."/>
            <person name="Vaughan M.M."/>
            <person name="Alexander N.J."/>
            <person name="Busman M."/>
            <person name="Gutierrez S."/>
        </authorList>
    </citation>
    <scope>NUCLEOTIDE SEQUENCE [LARGE SCALE GENOMIC DNA]</scope>
    <source>
        <strain evidence="1 2">NRRL 3299</strain>
    </source>
</reference>
<organism evidence="1 2">
    <name type="scientific">Fusarium sporotrichioides</name>
    <dbReference type="NCBI Taxonomy" id="5514"/>
    <lineage>
        <taxon>Eukaryota</taxon>
        <taxon>Fungi</taxon>
        <taxon>Dikarya</taxon>
        <taxon>Ascomycota</taxon>
        <taxon>Pezizomycotina</taxon>
        <taxon>Sordariomycetes</taxon>
        <taxon>Hypocreomycetidae</taxon>
        <taxon>Hypocreales</taxon>
        <taxon>Nectriaceae</taxon>
        <taxon>Fusarium</taxon>
    </lineage>
</organism>
<keyword evidence="2" id="KW-1185">Reference proteome</keyword>